<feature type="coiled-coil region" evidence="1">
    <location>
        <begin position="205"/>
        <end position="395"/>
    </location>
</feature>
<name>A0AAJ7PAM2_9ACAR</name>
<gene>
    <name evidence="4" type="primary">LOC100901663</name>
</gene>
<keyword evidence="1" id="KW-0175">Coiled coil</keyword>
<feature type="compositionally biased region" description="Basic and acidic residues" evidence="2">
    <location>
        <begin position="44"/>
        <end position="100"/>
    </location>
</feature>
<dbReference type="RefSeq" id="XP_018495750.1">
    <property type="nucleotide sequence ID" value="XM_018640234.1"/>
</dbReference>
<dbReference type="GeneID" id="100901663"/>
<reference evidence="4" key="1">
    <citation type="submission" date="2025-08" db="UniProtKB">
        <authorList>
            <consortium name="RefSeq"/>
        </authorList>
    </citation>
    <scope>IDENTIFICATION</scope>
</reference>
<proteinExistence type="predicted"/>
<dbReference type="KEGG" id="goe:100901663"/>
<evidence type="ECO:0000256" key="2">
    <source>
        <dbReference type="SAM" id="MobiDB-lite"/>
    </source>
</evidence>
<sequence length="427" mass="49600">MGANGSTPRLKRKNSPGDVSDSGSRKSRSSDGSFKTPPTLLKESGNESTKDPPNERGKTKDRVGKPDRSAKDNMKDEKSMIKSNPKQDAKKTFPSRERRNMFGRKQTSAPMANIDSDSEEGAPPNPESADEIEFHTPPPIRKAINTYKEIKQINKGLTVLNDVNRDTKEFKMYNDSKDFNAPTVLQNEKTLSLDNNLTRLARDKISMLEATKTEQEIVINKLQTEVVKLKEKVRHLCKLRQDLLEQRSQVEDRMRSVQREREHEINQRDSKIRELEDELEQYECKMEYLEHTQVHLQRSLLASENKTPKLLEELQKISQDLAECRDELKEKNHRIHELASSVMTKEAMIERLQADLKAFKKEAAAEMEKRFLTYTEEKERLMSQLQEETEEYVKAAFAEKDCQLKELNEEWQNRYDQLNDEILTKLN</sequence>
<keyword evidence="3" id="KW-1185">Reference proteome</keyword>
<evidence type="ECO:0000313" key="3">
    <source>
        <dbReference type="Proteomes" id="UP000694867"/>
    </source>
</evidence>
<dbReference type="Proteomes" id="UP000694867">
    <property type="component" value="Unplaced"/>
</dbReference>
<dbReference type="AlphaFoldDB" id="A0AAJ7PAM2"/>
<feature type="region of interest" description="Disordered" evidence="2">
    <location>
        <begin position="1"/>
        <end position="137"/>
    </location>
</feature>
<evidence type="ECO:0000256" key="1">
    <source>
        <dbReference type="SAM" id="Coils"/>
    </source>
</evidence>
<evidence type="ECO:0000313" key="4">
    <source>
        <dbReference type="RefSeq" id="XP_018495750.1"/>
    </source>
</evidence>
<accession>A0AAJ7PAM2</accession>
<protein>
    <submittedName>
        <fullName evidence="4">Leucine-rich repeat-containing protein DDB_G0290503</fullName>
    </submittedName>
</protein>
<organism evidence="3 4">
    <name type="scientific">Galendromus occidentalis</name>
    <name type="common">western predatory mite</name>
    <dbReference type="NCBI Taxonomy" id="34638"/>
    <lineage>
        <taxon>Eukaryota</taxon>
        <taxon>Metazoa</taxon>
        <taxon>Ecdysozoa</taxon>
        <taxon>Arthropoda</taxon>
        <taxon>Chelicerata</taxon>
        <taxon>Arachnida</taxon>
        <taxon>Acari</taxon>
        <taxon>Parasitiformes</taxon>
        <taxon>Mesostigmata</taxon>
        <taxon>Gamasina</taxon>
        <taxon>Phytoseioidea</taxon>
        <taxon>Phytoseiidae</taxon>
        <taxon>Typhlodrominae</taxon>
        <taxon>Galendromus</taxon>
    </lineage>
</organism>